<dbReference type="Proteomes" id="UP000264036">
    <property type="component" value="Unassembled WGS sequence"/>
</dbReference>
<reference evidence="2 3" key="1">
    <citation type="journal article" date="2018" name="Nat. Biotechnol.">
        <title>A standardized bacterial taxonomy based on genome phylogeny substantially revises the tree of life.</title>
        <authorList>
            <person name="Parks D.H."/>
            <person name="Chuvochina M."/>
            <person name="Waite D.W."/>
            <person name="Rinke C."/>
            <person name="Skarshewski A."/>
            <person name="Chaumeil P.A."/>
            <person name="Hugenholtz P."/>
        </authorList>
    </citation>
    <scope>NUCLEOTIDE SEQUENCE [LARGE SCALE GENOMIC DNA]</scope>
    <source>
        <strain evidence="2">UBA10707</strain>
    </source>
</reference>
<gene>
    <name evidence="2" type="ORF">DD666_20760</name>
</gene>
<dbReference type="PANTHER" id="PTHR30543:SF21">
    <property type="entry name" value="NAD(P)H-DEPENDENT FMN REDUCTASE LOT6"/>
    <property type="match status" value="1"/>
</dbReference>
<dbReference type="Gene3D" id="3.40.50.360">
    <property type="match status" value="1"/>
</dbReference>
<comment type="caution">
    <text evidence="2">The sequence shown here is derived from an EMBL/GenBank/DDBJ whole genome shotgun (WGS) entry which is preliminary data.</text>
</comment>
<evidence type="ECO:0000313" key="3">
    <source>
        <dbReference type="Proteomes" id="UP000264036"/>
    </source>
</evidence>
<dbReference type="InterPro" id="IPR050712">
    <property type="entry name" value="NAD(P)H-dep_reductase"/>
</dbReference>
<protein>
    <submittedName>
        <fullName evidence="2">NADPH-dependent FMN reductase</fullName>
    </submittedName>
</protein>
<accession>A0A356LLF9</accession>
<dbReference type="InterPro" id="IPR005025">
    <property type="entry name" value="FMN_Rdtase-like_dom"/>
</dbReference>
<name>A0A356LLF9_9BURK</name>
<dbReference type="PANTHER" id="PTHR30543">
    <property type="entry name" value="CHROMATE REDUCTASE"/>
    <property type="match status" value="1"/>
</dbReference>
<organism evidence="2 3">
    <name type="scientific">Advenella kashmirensis</name>
    <dbReference type="NCBI Taxonomy" id="310575"/>
    <lineage>
        <taxon>Bacteria</taxon>
        <taxon>Pseudomonadati</taxon>
        <taxon>Pseudomonadota</taxon>
        <taxon>Betaproteobacteria</taxon>
        <taxon>Burkholderiales</taxon>
        <taxon>Alcaligenaceae</taxon>
    </lineage>
</organism>
<dbReference type="SUPFAM" id="SSF52218">
    <property type="entry name" value="Flavoproteins"/>
    <property type="match status" value="1"/>
</dbReference>
<sequence>MMNVIMTFRKHAMTPIENDKPITGKPHILLLSGSTRRQSYNTRLARHMALAVEQAGGVATLISLADYSMAIYHGDDEAQFGLPDAARQLRTLFKSHHGVFFASPEENSSISALLKNTLDWVSRADGDEPGKVPYIGKVAAIGGATTGPSGTRLGLLHLRTVLSGLGMLVLPSVMAIPFAANAFDEAGLLQSEEQRSAAEALALSLVRTASAVGVTS</sequence>
<dbReference type="Pfam" id="PF03358">
    <property type="entry name" value="FMN_red"/>
    <property type="match status" value="1"/>
</dbReference>
<dbReference type="AlphaFoldDB" id="A0A356LLF9"/>
<dbReference type="EMBL" id="DOEK01000046">
    <property type="protein sequence ID" value="HBP31827.1"/>
    <property type="molecule type" value="Genomic_DNA"/>
</dbReference>
<dbReference type="GO" id="GO:0010181">
    <property type="term" value="F:FMN binding"/>
    <property type="evidence" value="ECO:0007669"/>
    <property type="project" value="TreeGrafter"/>
</dbReference>
<dbReference type="GO" id="GO:0005829">
    <property type="term" value="C:cytosol"/>
    <property type="evidence" value="ECO:0007669"/>
    <property type="project" value="TreeGrafter"/>
</dbReference>
<proteinExistence type="predicted"/>
<dbReference type="GO" id="GO:0016491">
    <property type="term" value="F:oxidoreductase activity"/>
    <property type="evidence" value="ECO:0007669"/>
    <property type="project" value="InterPro"/>
</dbReference>
<dbReference type="InterPro" id="IPR029039">
    <property type="entry name" value="Flavoprotein-like_sf"/>
</dbReference>
<evidence type="ECO:0000259" key="1">
    <source>
        <dbReference type="Pfam" id="PF03358"/>
    </source>
</evidence>
<feature type="domain" description="NADPH-dependent FMN reductase-like" evidence="1">
    <location>
        <begin position="27"/>
        <end position="179"/>
    </location>
</feature>
<evidence type="ECO:0000313" key="2">
    <source>
        <dbReference type="EMBL" id="HBP31827.1"/>
    </source>
</evidence>